<dbReference type="InterPro" id="IPR055101">
    <property type="entry name" value="AIPR_N"/>
</dbReference>
<comment type="caution">
    <text evidence="2">The sequence shown here is derived from an EMBL/GenBank/DDBJ whole genome shotgun (WGS) entry which is preliminary data.</text>
</comment>
<sequence>MDANEFRIDFLEEIKVSAAVTGDGTCATFVSTFANYLQEGEFLPDFSACYFEGLGKHNRKLRIDGYAYDEFDKTMNLIIADYDGSQSEQLLSKKKAKQLQNLIMNFVYEAQNNFFSHSLEMSRPCWDLADLIKENKNEIRKYRLLIFSNSVIRTNIKKIESDTINGIPTE</sequence>
<dbReference type="Pfam" id="PF22879">
    <property type="entry name" value="AIPR_N"/>
    <property type="match status" value="1"/>
</dbReference>
<name>A0ABX9EUS6_9ENTR</name>
<feature type="domain" description="Abortive infection phage resistance protein N-terminal" evidence="1">
    <location>
        <begin position="29"/>
        <end position="169"/>
    </location>
</feature>
<organism evidence="2 3">
    <name type="scientific">Enterobacter kobei</name>
    <dbReference type="NCBI Taxonomy" id="208224"/>
    <lineage>
        <taxon>Bacteria</taxon>
        <taxon>Pseudomonadati</taxon>
        <taxon>Pseudomonadota</taxon>
        <taxon>Gammaproteobacteria</taxon>
        <taxon>Enterobacterales</taxon>
        <taxon>Enterobacteriaceae</taxon>
        <taxon>Enterobacter</taxon>
        <taxon>Enterobacter cloacae complex</taxon>
    </lineage>
</organism>
<accession>A0ABX9EUS6</accession>
<protein>
    <recommendedName>
        <fullName evidence="1">Abortive infection phage resistance protein N-terminal domain-containing protein</fullName>
    </recommendedName>
</protein>
<evidence type="ECO:0000259" key="1">
    <source>
        <dbReference type="Pfam" id="PF22879"/>
    </source>
</evidence>
<dbReference type="EMBL" id="QMCK01000117">
    <property type="protein sequence ID" value="RAY19165.1"/>
    <property type="molecule type" value="Genomic_DNA"/>
</dbReference>
<evidence type="ECO:0000313" key="2">
    <source>
        <dbReference type="EMBL" id="RAY19165.1"/>
    </source>
</evidence>
<keyword evidence="3" id="KW-1185">Reference proteome</keyword>
<dbReference type="Proteomes" id="UP000250603">
    <property type="component" value="Unassembled WGS sequence"/>
</dbReference>
<evidence type="ECO:0000313" key="3">
    <source>
        <dbReference type="Proteomes" id="UP000250603"/>
    </source>
</evidence>
<gene>
    <name evidence="2" type="ORF">DP181_24200</name>
</gene>
<proteinExistence type="predicted"/>
<reference evidence="2 3" key="1">
    <citation type="submission" date="2018-06" db="EMBL/GenBank/DDBJ databases">
        <title>ACT-28, a chromosomally-encoded AmpC with carbapenemase activity from Enterobacter kobei.</title>
        <authorList>
            <person name="Jousset A.B."/>
            <person name="Oueslati S."/>
            <person name="Bernabeu S."/>
            <person name="Takissian J."/>
            <person name="Creton E."/>
            <person name="Vogel A."/>
            <person name="Cotellon G."/>
            <person name="Bonnin R.A."/>
            <person name="Dortet L."/>
            <person name="Naas T."/>
        </authorList>
    </citation>
    <scope>NUCLEOTIDE SEQUENCE [LARGE SCALE GENOMIC DNA]</scope>
    <source>
        <strain evidence="2 3">149H6</strain>
    </source>
</reference>